<dbReference type="EMBL" id="FMZO01000009">
    <property type="protein sequence ID" value="SDD48910.1"/>
    <property type="molecule type" value="Genomic_DNA"/>
</dbReference>
<name>A0A1G6V5E6_NIADE</name>
<sequence length="361" mass="40717">MNFKQALSLKENFQAFLTSDISREKVKDGDAVHDFSLQTGNLGVLSFSSDNDDIIEYRFSTDENWKSTRNASGSLFEKKAYILLDQTDVPPGATKTLLLRYKGLPGSVHKINIKGIDASAHNSWTRIGAGFLLALGFFYIFYLLKRRQHKKQLLRLRQKNKDVETQLSLLSGQLNPHFLFNSLNAIQGTLNSENPERANIYIGHVAGFMRDVMDYGKKEFISLEEELRLEEAYLQLEQERKPFFYHINIVGPVDATQTDFPPLLLQPVLENSIRHAFAASAVAAALSVEVSVVNKNLMVQITDNGSEWQPDAVREGHGLSLVKKRIAVYNEKLSTMNISMSTIYKSGTGTITTFTFNNWLV</sequence>
<dbReference type="GO" id="GO:0000155">
    <property type="term" value="F:phosphorelay sensor kinase activity"/>
    <property type="evidence" value="ECO:0007669"/>
    <property type="project" value="InterPro"/>
</dbReference>
<feature type="coiled-coil region" evidence="1">
    <location>
        <begin position="146"/>
        <end position="173"/>
    </location>
</feature>
<dbReference type="GO" id="GO:0016020">
    <property type="term" value="C:membrane"/>
    <property type="evidence" value="ECO:0007669"/>
    <property type="project" value="InterPro"/>
</dbReference>
<dbReference type="Gene3D" id="3.30.565.10">
    <property type="entry name" value="Histidine kinase-like ATPase, C-terminal domain"/>
    <property type="match status" value="1"/>
</dbReference>
<keyword evidence="2" id="KW-1133">Transmembrane helix</keyword>
<evidence type="ECO:0000256" key="1">
    <source>
        <dbReference type="SAM" id="Coils"/>
    </source>
</evidence>
<dbReference type="RefSeq" id="WP_090391335.1">
    <property type="nucleotide sequence ID" value="NZ_FMZO01000009.1"/>
</dbReference>
<accession>A0A1G6V5E6</accession>
<evidence type="ECO:0000313" key="4">
    <source>
        <dbReference type="EMBL" id="SDD48910.1"/>
    </source>
</evidence>
<keyword evidence="2" id="KW-0812">Transmembrane</keyword>
<gene>
    <name evidence="4" type="ORF">SAMN04487894_109203</name>
</gene>
<keyword evidence="4" id="KW-0808">Transferase</keyword>
<keyword evidence="2" id="KW-0472">Membrane</keyword>
<feature type="transmembrane region" description="Helical" evidence="2">
    <location>
        <begin position="124"/>
        <end position="144"/>
    </location>
</feature>
<keyword evidence="1" id="KW-0175">Coiled coil</keyword>
<feature type="domain" description="Signal transduction histidine kinase internal region" evidence="3">
    <location>
        <begin position="166"/>
        <end position="240"/>
    </location>
</feature>
<evidence type="ECO:0000256" key="2">
    <source>
        <dbReference type="SAM" id="Phobius"/>
    </source>
</evidence>
<evidence type="ECO:0000313" key="5">
    <source>
        <dbReference type="Proteomes" id="UP000198757"/>
    </source>
</evidence>
<dbReference type="STRING" id="1285928.SAMN04487894_109203"/>
<reference evidence="5" key="1">
    <citation type="submission" date="2016-10" db="EMBL/GenBank/DDBJ databases">
        <authorList>
            <person name="Varghese N."/>
            <person name="Submissions S."/>
        </authorList>
    </citation>
    <scope>NUCLEOTIDE SEQUENCE [LARGE SCALE GENOMIC DNA]</scope>
    <source>
        <strain evidence="5">DSM 25811 / CCM 8410 / LMG 26954 / E90</strain>
    </source>
</reference>
<dbReference type="Pfam" id="PF06580">
    <property type="entry name" value="His_kinase"/>
    <property type="match status" value="1"/>
</dbReference>
<protein>
    <submittedName>
        <fullName evidence="4">Histidine kinase</fullName>
    </submittedName>
</protein>
<keyword evidence="5" id="KW-1185">Reference proteome</keyword>
<dbReference type="InterPro" id="IPR050640">
    <property type="entry name" value="Bact_2-comp_sensor_kinase"/>
</dbReference>
<organism evidence="4 5">
    <name type="scientific">Niabella drilacis (strain DSM 25811 / CCM 8410 / CCUG 62505 / LMG 26954 / E90)</name>
    <dbReference type="NCBI Taxonomy" id="1285928"/>
    <lineage>
        <taxon>Bacteria</taxon>
        <taxon>Pseudomonadati</taxon>
        <taxon>Bacteroidota</taxon>
        <taxon>Chitinophagia</taxon>
        <taxon>Chitinophagales</taxon>
        <taxon>Chitinophagaceae</taxon>
        <taxon>Niabella</taxon>
    </lineage>
</organism>
<dbReference type="SUPFAM" id="SSF55874">
    <property type="entry name" value="ATPase domain of HSP90 chaperone/DNA topoisomerase II/histidine kinase"/>
    <property type="match status" value="1"/>
</dbReference>
<dbReference type="OrthoDB" id="9809670at2"/>
<dbReference type="InterPro" id="IPR036890">
    <property type="entry name" value="HATPase_C_sf"/>
</dbReference>
<dbReference type="PANTHER" id="PTHR34220">
    <property type="entry name" value="SENSOR HISTIDINE KINASE YPDA"/>
    <property type="match status" value="1"/>
</dbReference>
<keyword evidence="4" id="KW-0418">Kinase</keyword>
<dbReference type="Proteomes" id="UP000198757">
    <property type="component" value="Unassembled WGS sequence"/>
</dbReference>
<proteinExistence type="predicted"/>
<dbReference type="PANTHER" id="PTHR34220:SF7">
    <property type="entry name" value="SENSOR HISTIDINE KINASE YPDA"/>
    <property type="match status" value="1"/>
</dbReference>
<evidence type="ECO:0000259" key="3">
    <source>
        <dbReference type="Pfam" id="PF06580"/>
    </source>
</evidence>
<dbReference type="AlphaFoldDB" id="A0A1G6V5E6"/>
<dbReference type="InterPro" id="IPR010559">
    <property type="entry name" value="Sig_transdc_His_kin_internal"/>
</dbReference>